<dbReference type="InterPro" id="IPR036412">
    <property type="entry name" value="HAD-like_sf"/>
</dbReference>
<evidence type="ECO:0000256" key="1">
    <source>
        <dbReference type="ARBA" id="ARBA00009184"/>
    </source>
</evidence>
<dbReference type="RefSeq" id="WP_301142197.1">
    <property type="nucleotide sequence ID" value="NZ_JAUHQA010000001.1"/>
</dbReference>
<reference evidence="2" key="1">
    <citation type="submission" date="2023-06" db="EMBL/GenBank/DDBJ databases">
        <title>Egi l300058.</title>
        <authorList>
            <person name="Gao L."/>
            <person name="Fang B.-Z."/>
            <person name="Li W.-J."/>
        </authorList>
    </citation>
    <scope>NUCLEOTIDE SEQUENCE</scope>
    <source>
        <strain evidence="2">EGI L300058</strain>
    </source>
</reference>
<sequence>MTRSPGQANAAAVAAFFDVDNTIVRGASAYHIARGLQQRGYFRWRDIAHFGWEQAKYTLFGESREQLDELRDEALGVIKGWSAAEMAQVGEEVYDEVLELRIYPGTKAIIDEHRAQGHQVWLVTASPVEIGRVIARRLGATGALGTVAEQKDGHYTGRLVGDFLHKEKKAAAVRQLAEDQVLDLERSFAYGDSVNDGPMLEAVGNPCAINPDAKLRALAVERGWPIEEFRKRRKNGRRGVVKASVTGTVWAGIAVARGVRGAVRGVTGLTKSDDAVDPAHAGDARSL</sequence>
<proteinExistence type="inferred from homology"/>
<dbReference type="InterPro" id="IPR006385">
    <property type="entry name" value="HAD_hydro_SerB1"/>
</dbReference>
<dbReference type="CDD" id="cd02612">
    <property type="entry name" value="HAD_PGPPase"/>
    <property type="match status" value="1"/>
</dbReference>
<comment type="caution">
    <text evidence="2">The sequence shown here is derived from an EMBL/GenBank/DDBJ whole genome shotgun (WGS) entry which is preliminary data.</text>
</comment>
<dbReference type="Gene3D" id="3.40.50.1000">
    <property type="entry name" value="HAD superfamily/HAD-like"/>
    <property type="match status" value="1"/>
</dbReference>
<dbReference type="NCBIfam" id="TIGR01490">
    <property type="entry name" value="HAD-SF-IB-hyp1"/>
    <property type="match status" value="1"/>
</dbReference>
<evidence type="ECO:0000313" key="3">
    <source>
        <dbReference type="Proteomes" id="UP001172708"/>
    </source>
</evidence>
<keyword evidence="2" id="KW-0378">Hydrolase</keyword>
<comment type="similarity">
    <text evidence="1">Belongs to the HAD-like hydrolase superfamily. SerB family.</text>
</comment>
<dbReference type="GO" id="GO:0016787">
    <property type="term" value="F:hydrolase activity"/>
    <property type="evidence" value="ECO:0007669"/>
    <property type="project" value="UniProtKB-KW"/>
</dbReference>
<organism evidence="2 3">
    <name type="scientific">Demequina muriae</name>
    <dbReference type="NCBI Taxonomy" id="3051664"/>
    <lineage>
        <taxon>Bacteria</taxon>
        <taxon>Bacillati</taxon>
        <taxon>Actinomycetota</taxon>
        <taxon>Actinomycetes</taxon>
        <taxon>Micrococcales</taxon>
        <taxon>Demequinaceae</taxon>
        <taxon>Demequina</taxon>
    </lineage>
</organism>
<accession>A0ABT8GH36</accession>
<gene>
    <name evidence="2" type="ORF">QQX02_07385</name>
</gene>
<evidence type="ECO:0000313" key="2">
    <source>
        <dbReference type="EMBL" id="MDN4480740.1"/>
    </source>
</evidence>
<dbReference type="InterPro" id="IPR050582">
    <property type="entry name" value="HAD-like_SerB"/>
</dbReference>
<dbReference type="PANTHER" id="PTHR43344:SF15">
    <property type="entry name" value="PHOSPHOSERINE PHOSPHATASE SERB1"/>
    <property type="match status" value="1"/>
</dbReference>
<dbReference type="EMBL" id="JAUHQA010000001">
    <property type="protein sequence ID" value="MDN4480740.1"/>
    <property type="molecule type" value="Genomic_DNA"/>
</dbReference>
<dbReference type="PANTHER" id="PTHR43344">
    <property type="entry name" value="PHOSPHOSERINE PHOSPHATASE"/>
    <property type="match status" value="1"/>
</dbReference>
<name>A0ABT8GH36_9MICO</name>
<dbReference type="Pfam" id="PF12710">
    <property type="entry name" value="HAD"/>
    <property type="match status" value="1"/>
</dbReference>
<dbReference type="NCBIfam" id="TIGR01488">
    <property type="entry name" value="HAD-SF-IB"/>
    <property type="match status" value="1"/>
</dbReference>
<protein>
    <submittedName>
        <fullName evidence="2">HAD-IB family hydrolase</fullName>
    </submittedName>
</protein>
<dbReference type="InterPro" id="IPR023214">
    <property type="entry name" value="HAD_sf"/>
</dbReference>
<dbReference type="Proteomes" id="UP001172708">
    <property type="component" value="Unassembled WGS sequence"/>
</dbReference>
<keyword evidence="3" id="KW-1185">Reference proteome</keyword>
<dbReference type="SUPFAM" id="SSF56784">
    <property type="entry name" value="HAD-like"/>
    <property type="match status" value="1"/>
</dbReference>
<dbReference type="Gene3D" id="1.20.1440.100">
    <property type="entry name" value="SG protein - dephosphorylation function"/>
    <property type="match status" value="1"/>
</dbReference>